<gene>
    <name evidence="2" type="ORF">MNBD_GAMMA19-720</name>
</gene>
<feature type="non-terminal residue" evidence="2">
    <location>
        <position position="128"/>
    </location>
</feature>
<evidence type="ECO:0000313" key="2">
    <source>
        <dbReference type="EMBL" id="VAW96855.1"/>
    </source>
</evidence>
<accession>A0A3B0ZTH8</accession>
<feature type="region of interest" description="Disordered" evidence="1">
    <location>
        <begin position="109"/>
        <end position="128"/>
    </location>
</feature>
<organism evidence="2">
    <name type="scientific">hydrothermal vent metagenome</name>
    <dbReference type="NCBI Taxonomy" id="652676"/>
    <lineage>
        <taxon>unclassified sequences</taxon>
        <taxon>metagenomes</taxon>
        <taxon>ecological metagenomes</taxon>
    </lineage>
</organism>
<dbReference type="EMBL" id="UOFV01000100">
    <property type="protein sequence ID" value="VAW96855.1"/>
    <property type="molecule type" value="Genomic_DNA"/>
</dbReference>
<dbReference type="AlphaFoldDB" id="A0A3B0ZTH8"/>
<evidence type="ECO:0000256" key="1">
    <source>
        <dbReference type="SAM" id="MobiDB-lite"/>
    </source>
</evidence>
<proteinExistence type="predicted"/>
<sequence length="128" mass="13964">MKTLRMLPPVAVTINVLVTGLLLIASTSQATLNLSDNPLFAAQSAPPLTLMTMGRSHKLYYEAYNDASDLNGDGILDTNYKPDVINYYGYFGSNICYVYDTGDNRFEPSSATADKRCSGSGEWSGDFL</sequence>
<reference evidence="2" key="1">
    <citation type="submission" date="2018-06" db="EMBL/GenBank/DDBJ databases">
        <authorList>
            <person name="Zhirakovskaya E."/>
        </authorList>
    </citation>
    <scope>NUCLEOTIDE SEQUENCE</scope>
</reference>
<protein>
    <submittedName>
        <fullName evidence="2">Type IV fimbrial biogenesis protein PilY1</fullName>
    </submittedName>
</protein>
<name>A0A3B0ZTH8_9ZZZZ</name>